<name>A0A8I6RFN9_CIMLE</name>
<evidence type="ECO:0000313" key="2">
    <source>
        <dbReference type="EnsemblMetazoa" id="XP_014244390.1"/>
    </source>
</evidence>
<dbReference type="KEGG" id="clec:106663814"/>
<evidence type="ECO:0000313" key="3">
    <source>
        <dbReference type="Proteomes" id="UP000494040"/>
    </source>
</evidence>
<feature type="domain" description="COMM" evidence="1">
    <location>
        <begin position="135"/>
        <end position="202"/>
    </location>
</feature>
<dbReference type="OMA" id="FVEFNHK"/>
<dbReference type="EnsemblMetazoa" id="XM_014388904.2">
    <property type="protein sequence ID" value="XP_014244390.1"/>
    <property type="gene ID" value="LOC106663814"/>
</dbReference>
<dbReference type="PANTHER" id="PTHR12333:SF0">
    <property type="entry name" value="COMM DOMAIN-CONTAINING PROTEIN 10"/>
    <property type="match status" value="1"/>
</dbReference>
<dbReference type="InterPro" id="IPR037361">
    <property type="entry name" value="COMMD10"/>
</dbReference>
<dbReference type="AlphaFoldDB" id="A0A8I6RFN9"/>
<dbReference type="OrthoDB" id="77522at2759"/>
<dbReference type="PROSITE" id="PS51269">
    <property type="entry name" value="COMM"/>
    <property type="match status" value="1"/>
</dbReference>
<reference evidence="2" key="1">
    <citation type="submission" date="2022-01" db="UniProtKB">
        <authorList>
            <consortium name="EnsemblMetazoa"/>
        </authorList>
    </citation>
    <scope>IDENTIFICATION</scope>
</reference>
<accession>A0A8I6RFN9</accession>
<dbReference type="Pfam" id="PF07258">
    <property type="entry name" value="COMM_domain"/>
    <property type="match status" value="1"/>
</dbReference>
<dbReference type="Pfam" id="PF21672">
    <property type="entry name" value="COMM_HN"/>
    <property type="match status" value="1"/>
</dbReference>
<keyword evidence="3" id="KW-1185">Reference proteome</keyword>
<proteinExistence type="predicted"/>
<gene>
    <name evidence="2" type="primary">106663814</name>
</gene>
<protein>
    <recommendedName>
        <fullName evidence="1">COMM domain-containing protein</fullName>
    </recommendedName>
</protein>
<dbReference type="PANTHER" id="PTHR12333">
    <property type="entry name" value="COMM DOMAIN CONTAINING PROTEIN 10"/>
    <property type="match status" value="1"/>
</dbReference>
<evidence type="ECO:0000259" key="1">
    <source>
        <dbReference type="PROSITE" id="PS51269"/>
    </source>
</evidence>
<dbReference type="InterPro" id="IPR017920">
    <property type="entry name" value="COMM"/>
</dbReference>
<organism evidence="2 3">
    <name type="scientific">Cimex lectularius</name>
    <name type="common">Bed bug</name>
    <name type="synonym">Acanthia lectularia</name>
    <dbReference type="NCBI Taxonomy" id="79782"/>
    <lineage>
        <taxon>Eukaryota</taxon>
        <taxon>Metazoa</taxon>
        <taxon>Ecdysozoa</taxon>
        <taxon>Arthropoda</taxon>
        <taxon>Hexapoda</taxon>
        <taxon>Insecta</taxon>
        <taxon>Pterygota</taxon>
        <taxon>Neoptera</taxon>
        <taxon>Paraneoptera</taxon>
        <taxon>Hemiptera</taxon>
        <taxon>Heteroptera</taxon>
        <taxon>Panheteroptera</taxon>
        <taxon>Cimicomorpha</taxon>
        <taxon>Cimicidae</taxon>
        <taxon>Cimex</taxon>
    </lineage>
</organism>
<sequence length="202" mass="23093">MDEGKSWISLTPNIQQGVEIINNVDSKKYQLLLQRVVQEMLINQDSYKPFTDEEEEKLLASLSLDRKELELLIYTSIIILNQAVYSLPSPDILHAGLINSLRLDEEKALVFVTVLKTNSKKLYLKLKQKSIYSRKLEDVSWLVNIEIASHNEKEKFTPKAILQFKLKDPQGPSSITVDANETSLMELFKSLEQIQESLDALA</sequence>
<dbReference type="Proteomes" id="UP000494040">
    <property type="component" value="Unassembled WGS sequence"/>
</dbReference>